<organism evidence="2 3">
    <name type="scientific">Streptomyces edwardsiae</name>
    <dbReference type="NCBI Taxonomy" id="3075527"/>
    <lineage>
        <taxon>Bacteria</taxon>
        <taxon>Bacillati</taxon>
        <taxon>Actinomycetota</taxon>
        <taxon>Actinomycetes</taxon>
        <taxon>Kitasatosporales</taxon>
        <taxon>Streptomycetaceae</taxon>
        <taxon>Streptomyces</taxon>
    </lineage>
</organism>
<evidence type="ECO:0000256" key="1">
    <source>
        <dbReference type="SAM" id="MobiDB-lite"/>
    </source>
</evidence>
<reference evidence="3" key="1">
    <citation type="submission" date="2023-07" db="EMBL/GenBank/DDBJ databases">
        <title>30 novel species of actinomycetes from the DSMZ collection.</title>
        <authorList>
            <person name="Nouioui I."/>
        </authorList>
    </citation>
    <scope>NUCLEOTIDE SEQUENCE [LARGE SCALE GENOMIC DNA]</scope>
    <source>
        <strain evidence="3">DSM 41636</strain>
    </source>
</reference>
<accession>A0ABU2Q688</accession>
<dbReference type="EMBL" id="JAVRFA010000084">
    <property type="protein sequence ID" value="MDT0399586.1"/>
    <property type="molecule type" value="Genomic_DNA"/>
</dbReference>
<feature type="non-terminal residue" evidence="2">
    <location>
        <position position="1"/>
    </location>
</feature>
<dbReference type="Proteomes" id="UP001183881">
    <property type="component" value="Unassembled WGS sequence"/>
</dbReference>
<comment type="caution">
    <text evidence="2">The sequence shown here is derived from an EMBL/GenBank/DDBJ whole genome shotgun (WGS) entry which is preliminary data.</text>
</comment>
<keyword evidence="3" id="KW-1185">Reference proteome</keyword>
<sequence length="50" mass="4796">GVAVAQPDLSHAGAVGVGSPLVGDAADGGSLTALRARAHAFTTAVREAAR</sequence>
<protein>
    <submittedName>
        <fullName evidence="2">Aldolase</fullName>
    </submittedName>
</protein>
<name>A0ABU2Q688_9ACTN</name>
<evidence type="ECO:0000313" key="2">
    <source>
        <dbReference type="EMBL" id="MDT0399586.1"/>
    </source>
</evidence>
<evidence type="ECO:0000313" key="3">
    <source>
        <dbReference type="Proteomes" id="UP001183881"/>
    </source>
</evidence>
<gene>
    <name evidence="2" type="ORF">RM705_33515</name>
</gene>
<feature type="region of interest" description="Disordered" evidence="1">
    <location>
        <begin position="1"/>
        <end position="20"/>
    </location>
</feature>
<proteinExistence type="predicted"/>